<sequence>MGPFSGTSPMVALPASGNDGGMELSTLRRGTTEAKVAGVCVALADRWRVDPLLVRLLAVLLALSGGVGLVLYAAAWLAVPRQGGDSAPIDGFLPEVRRLPRPVWVVGLIVASLLSSALLAGILPFGIGPAIVVGGMCYLGLQHSGRLPRGDQPSAAEAAPARPIPPAPFTESTRFTDAAAAWQRRVQEHHARAAEPSVPAGQSAVGDPGYSLEAFLAHPDPVGLYDPPAPEPAAATVVPSGRPSPAARRRGRLRTAALVLLPVAAVGVSDIWLSVPGHAYPAAALLGVGAALLVGTWRPRPRGLVALGLLLALVTLGGATHERVGGPTEQTIAYQSAAELPAGGTRTDVGALVLDLSRLQLSGDTRHEVSMDAGRLLILPPPGTTVRLEWSVDVGSAHLPDGAQEGFDLAGVTVQQGPPDAPTLTLVTHVDVGELEVRP</sequence>
<protein>
    <recommendedName>
        <fullName evidence="3">Phage shock protein PspC N-terminal domain-containing protein</fullName>
    </recommendedName>
</protein>
<keyword evidence="2" id="KW-0472">Membrane</keyword>
<feature type="region of interest" description="Disordered" evidence="1">
    <location>
        <begin position="186"/>
        <end position="205"/>
    </location>
</feature>
<name>A0A255H8D4_9ACTN</name>
<reference evidence="4 5" key="1">
    <citation type="submission" date="2017-07" db="EMBL/GenBank/DDBJ databases">
        <title>Draft whole genome sequences of clinical Proprionibacteriaceae strains.</title>
        <authorList>
            <person name="Bernier A.-M."/>
            <person name="Bernard K."/>
            <person name="Domingo M.-C."/>
        </authorList>
    </citation>
    <scope>NUCLEOTIDE SEQUENCE [LARGE SCALE GENOMIC DNA]</scope>
    <source>
        <strain evidence="4 5">NML 130396</strain>
    </source>
</reference>
<gene>
    <name evidence="4" type="ORF">CGZ93_05600</name>
</gene>
<keyword evidence="2" id="KW-1133">Transmembrane helix</keyword>
<dbReference type="Proteomes" id="UP000216311">
    <property type="component" value="Unassembled WGS sequence"/>
</dbReference>
<dbReference type="EMBL" id="NMVQ01000006">
    <property type="protein sequence ID" value="OYO23978.1"/>
    <property type="molecule type" value="Genomic_DNA"/>
</dbReference>
<evidence type="ECO:0000256" key="1">
    <source>
        <dbReference type="SAM" id="MobiDB-lite"/>
    </source>
</evidence>
<feature type="transmembrane region" description="Helical" evidence="2">
    <location>
        <begin position="279"/>
        <end position="297"/>
    </location>
</feature>
<comment type="caution">
    <text evidence="4">The sequence shown here is derived from an EMBL/GenBank/DDBJ whole genome shotgun (WGS) entry which is preliminary data.</text>
</comment>
<feature type="transmembrane region" description="Helical" evidence="2">
    <location>
        <begin position="122"/>
        <end position="141"/>
    </location>
</feature>
<dbReference type="InterPro" id="IPR007168">
    <property type="entry name" value="Phageshock_PspC_N"/>
</dbReference>
<feature type="compositionally biased region" description="Low complexity" evidence="1">
    <location>
        <begin position="232"/>
        <end position="246"/>
    </location>
</feature>
<feature type="region of interest" description="Disordered" evidence="1">
    <location>
        <begin position="229"/>
        <end position="249"/>
    </location>
</feature>
<evidence type="ECO:0000256" key="2">
    <source>
        <dbReference type="SAM" id="Phobius"/>
    </source>
</evidence>
<accession>A0A255H8D4</accession>
<feature type="domain" description="Phage shock protein PspC N-terminal" evidence="3">
    <location>
        <begin position="26"/>
        <end position="81"/>
    </location>
</feature>
<feature type="region of interest" description="Disordered" evidence="1">
    <location>
        <begin position="149"/>
        <end position="170"/>
    </location>
</feature>
<evidence type="ECO:0000313" key="4">
    <source>
        <dbReference type="EMBL" id="OYO23978.1"/>
    </source>
</evidence>
<evidence type="ECO:0000313" key="5">
    <source>
        <dbReference type="Proteomes" id="UP000216311"/>
    </source>
</evidence>
<feature type="transmembrane region" description="Helical" evidence="2">
    <location>
        <begin position="255"/>
        <end position="273"/>
    </location>
</feature>
<feature type="transmembrane region" description="Helical" evidence="2">
    <location>
        <begin position="56"/>
        <end position="79"/>
    </location>
</feature>
<organism evidence="4 5">
    <name type="scientific">Enemella dayhoffiae</name>
    <dbReference type="NCBI Taxonomy" id="2016507"/>
    <lineage>
        <taxon>Bacteria</taxon>
        <taxon>Bacillati</taxon>
        <taxon>Actinomycetota</taxon>
        <taxon>Actinomycetes</taxon>
        <taxon>Propionibacteriales</taxon>
        <taxon>Propionibacteriaceae</taxon>
        <taxon>Enemella</taxon>
    </lineage>
</organism>
<dbReference type="Pfam" id="PF04024">
    <property type="entry name" value="PspC"/>
    <property type="match status" value="1"/>
</dbReference>
<dbReference type="AlphaFoldDB" id="A0A255H8D4"/>
<keyword evidence="5" id="KW-1185">Reference proteome</keyword>
<evidence type="ECO:0000259" key="3">
    <source>
        <dbReference type="Pfam" id="PF04024"/>
    </source>
</evidence>
<feature type="transmembrane region" description="Helical" evidence="2">
    <location>
        <begin position="304"/>
        <end position="321"/>
    </location>
</feature>
<proteinExistence type="predicted"/>
<dbReference type="OrthoDB" id="7359894at2"/>
<keyword evidence="2" id="KW-0812">Transmembrane</keyword>